<sequence length="793" mass="82751">MAPPGGVPRRASRAASGLPGRDPAACRWAGVGLRAQAPLPARAAATAAPALQGLAGALWALAPASERSPPLVLPLAQEARLHLREFQAHHLSSVIWASARLGVLSEAARSGAGSVAAARVHELSSQGLSNVLWAYAPARTDDAEVPRAFCAACGARVAEFSPQGLANAAWALARLRSEGTAFVAAVHAEAVRGGGLRELAARDIANLSWAVAALAHGGSPLAGLLAAAAGRRLGAFGPRHLASLAWAAAAARSAGAGLRRQVCDAALGRIAEFGPQGLSNLVWALARCSASSGHEAEELCRAVASEAAAKLEDFSPQGIANLTWALASLPVDSGELWRAASEPGALDLGRFGLRDLANTAWALAATGGLVSSPLLGAVAAEVPRALARSAPLASHGDLAGLGVSVLTAVWALELAGPSRAGAALRAAAGPLLLQLGRRLDSAAPAGDARGRAPCAPGPRCSPGAPWQPSVLLELADRLVVDKPPGWEVDQQRAPMAVGAEPLSAFLRALLPCRRWPIVRDVKHNRGILHRLDVPSSGLVLVAKTHEAYLDLALQLHTAQVERCYVVLCRGWLPFGRTEVAARVAWSPSDPHGPVGDVPESGRAPRSQVSRRGRPSRTELRVLAHATRRGDAFSLVGVRIATGRRHQIRVHMAHVGHATACDGKYSNELVSRSWCGRNFLHRCRLAFHDAAGARREATSPPQQARSGASSLSSSASPPPPPPPSTTSSSSSSPPIEDRSRVDRSNRATGASHMLRSWPAPSWAQAWCVCASLRGRTPWFVTRARGGRRYSQPTQ</sequence>
<dbReference type="SUPFAM" id="SSF55120">
    <property type="entry name" value="Pseudouridine synthase"/>
    <property type="match status" value="1"/>
</dbReference>
<evidence type="ECO:0000256" key="2">
    <source>
        <dbReference type="SAM" id="MobiDB-lite"/>
    </source>
</evidence>
<evidence type="ECO:0000313" key="5">
    <source>
        <dbReference type="Proteomes" id="UP001189429"/>
    </source>
</evidence>
<feature type="region of interest" description="Disordered" evidence="2">
    <location>
        <begin position="693"/>
        <end position="748"/>
    </location>
</feature>
<dbReference type="InterPro" id="IPR006145">
    <property type="entry name" value="PsdUridine_synth_RsuA/RluA"/>
</dbReference>
<feature type="domain" description="Pseudouridine synthase RsuA/RluA-like" evidence="3">
    <location>
        <begin position="478"/>
        <end position="653"/>
    </location>
</feature>
<organism evidence="4 5">
    <name type="scientific">Prorocentrum cordatum</name>
    <dbReference type="NCBI Taxonomy" id="2364126"/>
    <lineage>
        <taxon>Eukaryota</taxon>
        <taxon>Sar</taxon>
        <taxon>Alveolata</taxon>
        <taxon>Dinophyceae</taxon>
        <taxon>Prorocentrales</taxon>
        <taxon>Prorocentraceae</taxon>
        <taxon>Prorocentrum</taxon>
    </lineage>
</organism>
<reference evidence="4" key="1">
    <citation type="submission" date="2023-10" db="EMBL/GenBank/DDBJ databases">
        <authorList>
            <person name="Chen Y."/>
            <person name="Shah S."/>
            <person name="Dougan E. K."/>
            <person name="Thang M."/>
            <person name="Chan C."/>
        </authorList>
    </citation>
    <scope>NUCLEOTIDE SEQUENCE [LARGE SCALE GENOMIC DNA]</scope>
</reference>
<feature type="compositionally biased region" description="Low complexity" evidence="2">
    <location>
        <begin position="724"/>
        <end position="733"/>
    </location>
</feature>
<dbReference type="PANTHER" id="PTHR21600:SF87">
    <property type="entry name" value="RNA PSEUDOURIDYLATE SYNTHASE DOMAIN-CONTAINING PROTEIN 1"/>
    <property type="match status" value="1"/>
</dbReference>
<feature type="region of interest" description="Disordered" evidence="2">
    <location>
        <begin position="585"/>
        <end position="617"/>
    </location>
</feature>
<evidence type="ECO:0000313" key="4">
    <source>
        <dbReference type="EMBL" id="CAK0870430.1"/>
    </source>
</evidence>
<dbReference type="InterPro" id="IPR020103">
    <property type="entry name" value="PsdUridine_synth_cat_dom_sf"/>
</dbReference>
<protein>
    <recommendedName>
        <fullName evidence="3">Pseudouridine synthase RsuA/RluA-like domain-containing protein</fullName>
    </recommendedName>
</protein>
<evidence type="ECO:0000259" key="3">
    <source>
        <dbReference type="Pfam" id="PF00849"/>
    </source>
</evidence>
<proteinExistence type="inferred from homology"/>
<dbReference type="EMBL" id="CAUYUJ010016960">
    <property type="protein sequence ID" value="CAK0870430.1"/>
    <property type="molecule type" value="Genomic_DNA"/>
</dbReference>
<keyword evidence="5" id="KW-1185">Reference proteome</keyword>
<dbReference type="InterPro" id="IPR050188">
    <property type="entry name" value="RluA_PseudoU_synthase"/>
</dbReference>
<comment type="caution">
    <text evidence="4">The sequence shown here is derived from an EMBL/GenBank/DDBJ whole genome shotgun (WGS) entry which is preliminary data.</text>
</comment>
<feature type="region of interest" description="Disordered" evidence="2">
    <location>
        <begin position="1"/>
        <end position="21"/>
    </location>
</feature>
<dbReference type="Proteomes" id="UP001189429">
    <property type="component" value="Unassembled WGS sequence"/>
</dbReference>
<dbReference type="Gene3D" id="3.30.2350.10">
    <property type="entry name" value="Pseudouridine synthase"/>
    <property type="match status" value="1"/>
</dbReference>
<dbReference type="PANTHER" id="PTHR21600">
    <property type="entry name" value="MITOCHONDRIAL RNA PSEUDOURIDINE SYNTHASE"/>
    <property type="match status" value="1"/>
</dbReference>
<comment type="similarity">
    <text evidence="1">Belongs to the pseudouridine synthase RluA family.</text>
</comment>
<gene>
    <name evidence="4" type="ORF">PCOR1329_LOCUS56550</name>
</gene>
<evidence type="ECO:0000256" key="1">
    <source>
        <dbReference type="ARBA" id="ARBA00010876"/>
    </source>
</evidence>
<accession>A0ABN9VBM0</accession>
<dbReference type="Pfam" id="PF00849">
    <property type="entry name" value="PseudoU_synth_2"/>
    <property type="match status" value="1"/>
</dbReference>
<feature type="compositionally biased region" description="Basic and acidic residues" evidence="2">
    <location>
        <begin position="734"/>
        <end position="744"/>
    </location>
</feature>
<dbReference type="CDD" id="cd02869">
    <property type="entry name" value="PseudoU_synth_RluA_like"/>
    <property type="match status" value="1"/>
</dbReference>
<name>A0ABN9VBM0_9DINO</name>